<comment type="function">
    <text evidence="7">Catalyzes the hydrolytic cleavage of the carbon-nitrogen bond in imidazolone-5-propanoate to yield N-formimidoyl-L-glutamate. It is the third step in the universal histidine degradation pathway.</text>
</comment>
<dbReference type="PANTHER" id="PTHR42752">
    <property type="entry name" value="IMIDAZOLONEPROPIONASE"/>
    <property type="match status" value="1"/>
</dbReference>
<organism evidence="9 10">
    <name type="scientific">Fodinibius salicampi</name>
    <dbReference type="NCBI Taxonomy" id="1920655"/>
    <lineage>
        <taxon>Bacteria</taxon>
        <taxon>Pseudomonadati</taxon>
        <taxon>Balneolota</taxon>
        <taxon>Balneolia</taxon>
        <taxon>Balneolales</taxon>
        <taxon>Balneolaceae</taxon>
        <taxon>Fodinibius</taxon>
    </lineage>
</organism>
<name>A0ABT3Q2J5_9BACT</name>
<dbReference type="InterPro" id="IPR032466">
    <property type="entry name" value="Metal_Hydrolase"/>
</dbReference>
<evidence type="ECO:0000256" key="2">
    <source>
        <dbReference type="ARBA" id="ARBA00022723"/>
    </source>
</evidence>
<feature type="binding site" evidence="7">
    <location>
        <position position="319"/>
    </location>
    <ligand>
        <name>N-formimidoyl-L-glutamate</name>
        <dbReference type="ChEBI" id="CHEBI:58928"/>
    </ligand>
</feature>
<dbReference type="EMBL" id="JAJNDC010000005">
    <property type="protein sequence ID" value="MCW9714340.1"/>
    <property type="molecule type" value="Genomic_DNA"/>
</dbReference>
<dbReference type="EC" id="3.5.2.7" evidence="1 7"/>
<dbReference type="CDD" id="cd01296">
    <property type="entry name" value="Imidazolone-5PH"/>
    <property type="match status" value="1"/>
</dbReference>
<dbReference type="InterPro" id="IPR006680">
    <property type="entry name" value="Amidohydro-rel"/>
</dbReference>
<proteinExistence type="inferred from homology"/>
<feature type="binding site" evidence="7">
    <location>
        <position position="315"/>
    </location>
    <ligand>
        <name>Zn(2+)</name>
        <dbReference type="ChEBI" id="CHEBI:29105"/>
    </ligand>
</feature>
<dbReference type="Gene3D" id="2.30.40.10">
    <property type="entry name" value="Urease, subunit C, domain 1"/>
    <property type="match status" value="1"/>
</dbReference>
<evidence type="ECO:0000256" key="6">
    <source>
        <dbReference type="ARBA" id="ARBA00023004"/>
    </source>
</evidence>
<evidence type="ECO:0000256" key="3">
    <source>
        <dbReference type="ARBA" id="ARBA00022801"/>
    </source>
</evidence>
<accession>A0ABT3Q2J5</accession>
<evidence type="ECO:0000313" key="10">
    <source>
        <dbReference type="Proteomes" id="UP001207337"/>
    </source>
</evidence>
<gene>
    <name evidence="7 9" type="primary">hutI</name>
    <name evidence="9" type="ORF">LQ318_15635</name>
</gene>
<sequence>MPILKNIGFLATCKEEGGQGAIHPIRNAAVAWKEETIQWAGKETNIPDTYAEYEPVDAGGKMVIPGLIDCHTHLAFGGWRSDEFTMRVKGKSYLDIAKTGGGILSTVRGTRNASEEELYKKASSFLEKMSALGVTTVECKSGYGLSVKEELKILRVYRRLSETHPMHIVSTFLGAHAIPPEYEGDREGYIDLVIEEMIPAVSGEDLAEFCDVFTEESAFSVRESRRILFAAQVAGLTPKIHADQLTSCGGGELAAELKAASADHLEKISDNGIEAMADAGVVGVMLPLASLYTQEKPLNCRKLVEGGVKVAVATDFNPGSAPSYNLPLAMMLSCNQGRLTPEEALKGATIYAAKALNRDHELGSIEKGKSADFAVINAPNPNFWIYHFQPNDCIMTVSKGEVTHSEDRK</sequence>
<dbReference type="GO" id="GO:0050480">
    <property type="term" value="F:imidazolonepropionase activity"/>
    <property type="evidence" value="ECO:0007669"/>
    <property type="project" value="UniProtKB-EC"/>
</dbReference>
<keyword evidence="2 7" id="KW-0479">Metal-binding</keyword>
<dbReference type="SUPFAM" id="SSF51556">
    <property type="entry name" value="Metallo-dependent hydrolases"/>
    <property type="match status" value="1"/>
</dbReference>
<comment type="catalytic activity">
    <reaction evidence="7">
        <text>4-imidazolone-5-propanoate + H2O = N-formimidoyl-L-glutamate</text>
        <dbReference type="Rhea" id="RHEA:23660"/>
        <dbReference type="ChEBI" id="CHEBI:15377"/>
        <dbReference type="ChEBI" id="CHEBI:58928"/>
        <dbReference type="ChEBI" id="CHEBI:77893"/>
        <dbReference type="EC" id="3.5.2.7"/>
    </reaction>
</comment>
<keyword evidence="7" id="KW-0963">Cytoplasm</keyword>
<feature type="binding site" evidence="7">
    <location>
        <position position="241"/>
    </location>
    <ligand>
        <name>Zn(2+)</name>
        <dbReference type="ChEBI" id="CHEBI:29105"/>
    </ligand>
</feature>
<evidence type="ECO:0000313" key="9">
    <source>
        <dbReference type="EMBL" id="MCW9714340.1"/>
    </source>
</evidence>
<evidence type="ECO:0000256" key="5">
    <source>
        <dbReference type="ARBA" id="ARBA00022833"/>
    </source>
</evidence>
<protein>
    <recommendedName>
        <fullName evidence="1 7">Imidazolonepropionase</fullName>
        <ecNumber evidence="1 7">3.5.2.7</ecNumber>
    </recommendedName>
    <alternativeName>
        <fullName evidence="7">Imidazolone-5-propionate hydrolase</fullName>
    </alternativeName>
</protein>
<keyword evidence="10" id="KW-1185">Reference proteome</keyword>
<feature type="binding site" evidence="7">
    <location>
        <position position="317"/>
    </location>
    <ligand>
        <name>N-formimidoyl-L-glutamate</name>
        <dbReference type="ChEBI" id="CHEBI:58928"/>
    </ligand>
</feature>
<feature type="binding site" evidence="7">
    <location>
        <position position="71"/>
    </location>
    <ligand>
        <name>Fe(3+)</name>
        <dbReference type="ChEBI" id="CHEBI:29034"/>
    </ligand>
</feature>
<feature type="binding site" evidence="7">
    <location>
        <position position="143"/>
    </location>
    <ligand>
        <name>N-formimidoyl-L-glutamate</name>
        <dbReference type="ChEBI" id="CHEBI:58928"/>
    </ligand>
</feature>
<feature type="binding site" evidence="7">
    <location>
        <position position="241"/>
    </location>
    <ligand>
        <name>Fe(3+)</name>
        <dbReference type="ChEBI" id="CHEBI:29034"/>
    </ligand>
</feature>
<keyword evidence="3 7" id="KW-0378">Hydrolase</keyword>
<keyword evidence="6 7" id="KW-0408">Iron</keyword>
<evidence type="ECO:0000256" key="1">
    <source>
        <dbReference type="ARBA" id="ARBA00012864"/>
    </source>
</evidence>
<feature type="binding site" evidence="7">
    <location>
        <position position="176"/>
    </location>
    <ligand>
        <name>4-imidazolone-5-propanoate</name>
        <dbReference type="ChEBI" id="CHEBI:77893"/>
    </ligand>
</feature>
<dbReference type="HAMAP" id="MF_00372">
    <property type="entry name" value="HutI"/>
    <property type="match status" value="1"/>
</dbReference>
<evidence type="ECO:0000259" key="8">
    <source>
        <dbReference type="Pfam" id="PF01979"/>
    </source>
</evidence>
<dbReference type="InterPro" id="IPR005920">
    <property type="entry name" value="HutI"/>
</dbReference>
<dbReference type="RefSeq" id="WP_265791561.1">
    <property type="nucleotide sequence ID" value="NZ_BAABRS010000005.1"/>
</dbReference>
<keyword evidence="5 7" id="KW-0862">Zinc</keyword>
<feature type="binding site" evidence="7">
    <location>
        <position position="315"/>
    </location>
    <ligand>
        <name>Fe(3+)</name>
        <dbReference type="ChEBI" id="CHEBI:29034"/>
    </ligand>
</feature>
<dbReference type="Gene3D" id="3.20.20.140">
    <property type="entry name" value="Metal-dependent hydrolases"/>
    <property type="match status" value="1"/>
</dbReference>
<comment type="pathway">
    <text evidence="7">Amino-acid degradation; L-histidine degradation into L-glutamate; N-formimidoyl-L-glutamate from L-histidine: step 3/3.</text>
</comment>
<feature type="binding site" evidence="7">
    <location>
        <position position="244"/>
    </location>
    <ligand>
        <name>4-imidazolone-5-propanoate</name>
        <dbReference type="ChEBI" id="CHEBI:77893"/>
    </ligand>
</feature>
<comment type="caution">
    <text evidence="9">The sequence shown here is derived from an EMBL/GenBank/DDBJ whole genome shotgun (WGS) entry which is preliminary data.</text>
</comment>
<feature type="binding site" evidence="7">
    <location>
        <position position="73"/>
    </location>
    <ligand>
        <name>Fe(3+)</name>
        <dbReference type="ChEBI" id="CHEBI:29034"/>
    </ligand>
</feature>
<feature type="binding site" evidence="7">
    <location>
        <position position="80"/>
    </location>
    <ligand>
        <name>4-imidazolone-5-propanoate</name>
        <dbReference type="ChEBI" id="CHEBI:77893"/>
    </ligand>
</feature>
<reference evidence="9 10" key="1">
    <citation type="submission" date="2021-11" db="EMBL/GenBank/DDBJ databases">
        <title>Aliifidinibius sp. nov., a new bacterium isolated from saline soil.</title>
        <authorList>
            <person name="Galisteo C."/>
            <person name="De La Haba R."/>
            <person name="Sanchez-Porro C."/>
            <person name="Ventosa A."/>
        </authorList>
    </citation>
    <scope>NUCLEOTIDE SEQUENCE [LARGE SCALE GENOMIC DNA]</scope>
    <source>
        <strain evidence="9 10">KACC 190600</strain>
    </source>
</reference>
<dbReference type="Pfam" id="PF01979">
    <property type="entry name" value="Amidohydro_1"/>
    <property type="match status" value="1"/>
</dbReference>
<comment type="subcellular location">
    <subcellularLocation>
        <location evidence="7">Cytoplasm</location>
    </subcellularLocation>
</comment>
<feature type="binding site" evidence="7">
    <location>
        <position position="320"/>
    </location>
    <ligand>
        <name>4-imidazolone-5-propanoate</name>
        <dbReference type="ChEBI" id="CHEBI:77893"/>
    </ligand>
</feature>
<keyword evidence="4 7" id="KW-0369">Histidine metabolism</keyword>
<feature type="binding site" evidence="7">
    <location>
        <position position="73"/>
    </location>
    <ligand>
        <name>Zn(2+)</name>
        <dbReference type="ChEBI" id="CHEBI:29105"/>
    </ligand>
</feature>
<evidence type="ECO:0000256" key="4">
    <source>
        <dbReference type="ARBA" id="ARBA00022808"/>
    </source>
</evidence>
<feature type="binding site" evidence="7">
    <location>
        <position position="71"/>
    </location>
    <ligand>
        <name>Zn(2+)</name>
        <dbReference type="ChEBI" id="CHEBI:29105"/>
    </ligand>
</feature>
<dbReference type="InterPro" id="IPR011059">
    <property type="entry name" value="Metal-dep_hydrolase_composite"/>
</dbReference>
<dbReference type="PANTHER" id="PTHR42752:SF1">
    <property type="entry name" value="IMIDAZOLONEPROPIONASE-RELATED"/>
    <property type="match status" value="1"/>
</dbReference>
<comment type="similarity">
    <text evidence="7">Belongs to the metallo-dependent hydrolases superfamily. HutI family.</text>
</comment>
<dbReference type="NCBIfam" id="TIGR01224">
    <property type="entry name" value="hutI"/>
    <property type="match status" value="1"/>
</dbReference>
<comment type="cofactor">
    <cofactor evidence="7">
        <name>Zn(2+)</name>
        <dbReference type="ChEBI" id="CHEBI:29105"/>
    </cofactor>
    <cofactor evidence="7">
        <name>Fe(3+)</name>
        <dbReference type="ChEBI" id="CHEBI:29034"/>
    </cofactor>
    <text evidence="7">Binds 1 zinc or iron ion per subunit.</text>
</comment>
<feature type="binding site" evidence="7">
    <location>
        <position position="143"/>
    </location>
    <ligand>
        <name>4-imidazolone-5-propanoate</name>
        <dbReference type="ChEBI" id="CHEBI:77893"/>
    </ligand>
</feature>
<evidence type="ECO:0000256" key="7">
    <source>
        <dbReference type="HAMAP-Rule" id="MF_00372"/>
    </source>
</evidence>
<dbReference type="Proteomes" id="UP001207337">
    <property type="component" value="Unassembled WGS sequence"/>
</dbReference>
<feature type="domain" description="Amidohydrolase-related" evidence="8">
    <location>
        <begin position="273"/>
        <end position="401"/>
    </location>
</feature>
<dbReference type="SUPFAM" id="SSF51338">
    <property type="entry name" value="Composite domain of metallo-dependent hydrolases"/>
    <property type="match status" value="1"/>
</dbReference>